<dbReference type="Gene3D" id="2.60.40.10">
    <property type="entry name" value="Immunoglobulins"/>
    <property type="match status" value="1"/>
</dbReference>
<keyword evidence="4" id="KW-0472">Membrane</keyword>
<accession>A0A1S0UC77</accession>
<organism evidence="7 8">
    <name type="scientific">Loa loa</name>
    <name type="common">Eye worm</name>
    <name type="synonym">Filaria loa</name>
    <dbReference type="NCBI Taxonomy" id="7209"/>
    <lineage>
        <taxon>Eukaryota</taxon>
        <taxon>Metazoa</taxon>
        <taxon>Ecdysozoa</taxon>
        <taxon>Nematoda</taxon>
        <taxon>Chromadorea</taxon>
        <taxon>Rhabditida</taxon>
        <taxon>Spirurina</taxon>
        <taxon>Spiruromorpha</taxon>
        <taxon>Filarioidea</taxon>
        <taxon>Onchocercidae</taxon>
        <taxon>Loa</taxon>
    </lineage>
</organism>
<proteinExistence type="predicted"/>
<dbReference type="eggNOG" id="ENOG502S0EF">
    <property type="taxonomic scope" value="Eukaryota"/>
</dbReference>
<dbReference type="KEGG" id="loa:LOAG_00923"/>
<keyword evidence="2" id="KW-0732">Signal</keyword>
<dbReference type="InterPro" id="IPR032675">
    <property type="entry name" value="LRR_dom_sf"/>
</dbReference>
<feature type="domain" description="Ig-like" evidence="5">
    <location>
        <begin position="371"/>
        <end position="484"/>
    </location>
</feature>
<sequence>MHVATQCIICRLIIIVHICIFLVFCTDHQSEAVFHADEEKATLIVDNPCRKYGCLCESSTIACFNVEPDGLDQHILKLVPDAHNISFTKCSQKHLNLHIFENFTSLRSIAVHDCNIQQLFPSALDSLQSLRVLNLSRNYLWNWNEICIVLNQLSSLQIVDLSRNWFSKLSHTDQCVVNKLQHLSLSFNQVSELSMVPNVISLDVSSNGLIRIYGEWPFSLEDLNLSNNPSVERFPSLSLIPQLSNLNMDNCGLTVLPLSISLNLRHLSLQYNKLTFIDFDSVNLPSLQKLDLRNSFRLHSIVGMLPTRVRDFRLTNTQMRYLPPDFFIRAKSLRFVEIMPNNWSCDNCLNKWAKMLPFKLRPQMGCADDLPNNCSLGISKRVKQGAKYILRVPYAEAAILPCDAYGELPLFIKWWLVKPKVLIGSYNFENRIIIMNWSRNGTYEIIPGGLLLINIARKELVERYRCVVSNLKGNASQLVHFRLDYSSWFRLEMVKSVFWGSILAAVITCSITFIFNLLWITCRHIGLWWIKRIERNSHVREMVAAVERYRQRQMCMLSETYHKKLEQIRDNYRQQVGQLCSSYTSQSERFRDYRAAQMESMNHHLENIRDNYSQQMCKLRDYGSKRVEQLWEGYERQVNRLRMFSLHQRLSLMHKYKVKQQYLNKLVAKFADNPQLFMKPEPEVILMDSVRELDIQTHRRIRSFHSLPEYVLREDDMSGTLRSEMIREFHDQKLFMLDAYDVNHEAPCCSKQLQSKRGSNTLELIELRQRYSPSNVDIASDNWTLNLNDESEPLHNDGSTSPK</sequence>
<feature type="transmembrane region" description="Helical" evidence="4">
    <location>
        <begin position="7"/>
        <end position="24"/>
    </location>
</feature>
<evidence type="ECO:0000313" key="7">
    <source>
        <dbReference type="Proteomes" id="UP000095285"/>
    </source>
</evidence>
<reference evidence="6 7" key="1">
    <citation type="submission" date="2012-04" db="EMBL/GenBank/DDBJ databases">
        <title>The Genome Sequence of Loa loa.</title>
        <authorList>
            <consortium name="The Broad Institute Genome Sequencing Platform"/>
            <consortium name="Broad Institute Genome Sequencing Center for Infectious Disease"/>
            <person name="Nutman T.B."/>
            <person name="Fink D.L."/>
            <person name="Russ C."/>
            <person name="Young S."/>
            <person name="Zeng Q."/>
            <person name="Gargeya S."/>
            <person name="Alvarado L."/>
            <person name="Berlin A."/>
            <person name="Chapman S.B."/>
            <person name="Chen Z."/>
            <person name="Freedman E."/>
            <person name="Gellesch M."/>
            <person name="Goldberg J."/>
            <person name="Griggs A."/>
            <person name="Gujja S."/>
            <person name="Heilman E.R."/>
            <person name="Heiman D."/>
            <person name="Howarth C."/>
            <person name="Mehta T."/>
            <person name="Neiman D."/>
            <person name="Pearson M."/>
            <person name="Roberts A."/>
            <person name="Saif S."/>
            <person name="Shea T."/>
            <person name="Shenoy N."/>
            <person name="Sisk P."/>
            <person name="Stolte C."/>
            <person name="Sykes S."/>
            <person name="White J."/>
            <person name="Yandava C."/>
            <person name="Haas B."/>
            <person name="Henn M.R."/>
            <person name="Nusbaum C."/>
            <person name="Birren B."/>
        </authorList>
    </citation>
    <scope>NUCLEOTIDE SEQUENCE [LARGE SCALE GENOMIC DNA]</scope>
</reference>
<evidence type="ECO:0000313" key="8">
    <source>
        <dbReference type="WBParaSite" id="EN70_5991"/>
    </source>
</evidence>
<reference evidence="8" key="2">
    <citation type="submission" date="2016-11" db="UniProtKB">
        <authorList>
            <consortium name="WormBaseParasite"/>
        </authorList>
    </citation>
    <scope>IDENTIFICATION</scope>
</reference>
<dbReference type="RefSeq" id="XP_003136511.1">
    <property type="nucleotide sequence ID" value="XM_003136463.2"/>
</dbReference>
<dbReference type="InterPro" id="IPR025875">
    <property type="entry name" value="Leu-rich_rpt_4"/>
</dbReference>
<keyword evidence="1" id="KW-0433">Leucine-rich repeat</keyword>
<accession>A0A1I7VTA9</accession>
<protein>
    <submittedName>
        <fullName evidence="6 8">Leucine Rich Repeat family protein</fullName>
    </submittedName>
</protein>
<evidence type="ECO:0000256" key="3">
    <source>
        <dbReference type="ARBA" id="ARBA00022737"/>
    </source>
</evidence>
<dbReference type="InterPro" id="IPR013783">
    <property type="entry name" value="Ig-like_fold"/>
</dbReference>
<feature type="transmembrane region" description="Helical" evidence="4">
    <location>
        <begin position="497"/>
        <end position="522"/>
    </location>
</feature>
<dbReference type="InterPro" id="IPR036179">
    <property type="entry name" value="Ig-like_dom_sf"/>
</dbReference>
<dbReference type="OMA" id="GMDTYFK"/>
<dbReference type="InterPro" id="IPR050328">
    <property type="entry name" value="Dev_Immune_Receptor"/>
</dbReference>
<dbReference type="PROSITE" id="PS50835">
    <property type="entry name" value="IG_LIKE"/>
    <property type="match status" value="1"/>
</dbReference>
<dbReference type="WBParaSite" id="EN70_5991">
    <property type="protein sequence ID" value="EN70_5991"/>
    <property type="gene ID" value="EN70_5991"/>
</dbReference>
<dbReference type="SUPFAM" id="SSF52058">
    <property type="entry name" value="L domain-like"/>
    <property type="match status" value="1"/>
</dbReference>
<name>A0A1I7VTA9_LOALO</name>
<dbReference type="Pfam" id="PF12799">
    <property type="entry name" value="LRR_4"/>
    <property type="match status" value="1"/>
</dbReference>
<dbReference type="GO" id="GO:0005615">
    <property type="term" value="C:extracellular space"/>
    <property type="evidence" value="ECO:0007669"/>
    <property type="project" value="TreeGrafter"/>
</dbReference>
<keyword evidence="7" id="KW-1185">Reference proteome</keyword>
<keyword evidence="4" id="KW-1133">Transmembrane helix</keyword>
<evidence type="ECO:0000256" key="2">
    <source>
        <dbReference type="ARBA" id="ARBA00022729"/>
    </source>
</evidence>
<dbReference type="PANTHER" id="PTHR24373:SF378">
    <property type="entry name" value="FI03225P-RELATED"/>
    <property type="match status" value="1"/>
</dbReference>
<evidence type="ECO:0000313" key="6">
    <source>
        <dbReference type="EMBL" id="EFO27559.1"/>
    </source>
</evidence>
<dbReference type="GO" id="GO:0031012">
    <property type="term" value="C:extracellular matrix"/>
    <property type="evidence" value="ECO:0007669"/>
    <property type="project" value="TreeGrafter"/>
</dbReference>
<evidence type="ECO:0000256" key="1">
    <source>
        <dbReference type="ARBA" id="ARBA00022614"/>
    </source>
</evidence>
<gene>
    <name evidence="6 8" type="ORF">LOAG_00923</name>
</gene>
<dbReference type="FunCoup" id="A0A1I7VTA9">
    <property type="interactions" value="128"/>
</dbReference>
<dbReference type="EMBL" id="JH712080">
    <property type="protein sequence ID" value="EFO27559.1"/>
    <property type="molecule type" value="Genomic_DNA"/>
</dbReference>
<dbReference type="OrthoDB" id="10061535at2759"/>
<dbReference type="STRING" id="7209.A0A1I7VTA9"/>
<evidence type="ECO:0000259" key="5">
    <source>
        <dbReference type="PROSITE" id="PS50835"/>
    </source>
</evidence>
<dbReference type="GeneID" id="9938291"/>
<dbReference type="Proteomes" id="UP000095285">
    <property type="component" value="Unassembled WGS sequence"/>
</dbReference>
<dbReference type="AlphaFoldDB" id="A0A1I7VTA9"/>
<dbReference type="Gene3D" id="3.80.10.10">
    <property type="entry name" value="Ribonuclease Inhibitor"/>
    <property type="match status" value="1"/>
</dbReference>
<evidence type="ECO:0000256" key="4">
    <source>
        <dbReference type="SAM" id="Phobius"/>
    </source>
</evidence>
<dbReference type="InParanoid" id="A0A1I7VTA9"/>
<dbReference type="PANTHER" id="PTHR24373">
    <property type="entry name" value="SLIT RELATED LEUCINE-RICH REPEAT NEURONAL PROTEIN"/>
    <property type="match status" value="1"/>
</dbReference>
<keyword evidence="4" id="KW-0812">Transmembrane</keyword>
<dbReference type="CTD" id="9938291"/>
<dbReference type="SUPFAM" id="SSF48726">
    <property type="entry name" value="Immunoglobulin"/>
    <property type="match status" value="1"/>
</dbReference>
<dbReference type="InterPro" id="IPR007110">
    <property type="entry name" value="Ig-like_dom"/>
</dbReference>
<keyword evidence="3" id="KW-0677">Repeat</keyword>